<proteinExistence type="predicted"/>
<dbReference type="Proteomes" id="UP000176364">
    <property type="component" value="Unassembled WGS sequence"/>
</dbReference>
<evidence type="ECO:0000259" key="2">
    <source>
        <dbReference type="Pfam" id="PF17864"/>
    </source>
</evidence>
<feature type="domain" description="RuvB AAA lid" evidence="2">
    <location>
        <begin position="1"/>
        <end position="69"/>
    </location>
</feature>
<dbReference type="SUPFAM" id="SSF46785">
    <property type="entry name" value="Winged helix' DNA-binding domain"/>
    <property type="match status" value="1"/>
</dbReference>
<reference evidence="3 4" key="1">
    <citation type="journal article" date="2016" name="Nat. Commun.">
        <title>Thousands of microbial genomes shed light on interconnected biogeochemical processes in an aquifer system.</title>
        <authorList>
            <person name="Anantharaman K."/>
            <person name="Brown C.T."/>
            <person name="Hug L.A."/>
            <person name="Sharon I."/>
            <person name="Castelle C.J."/>
            <person name="Probst A.J."/>
            <person name="Thomas B.C."/>
            <person name="Singh A."/>
            <person name="Wilkins M.J."/>
            <person name="Karaoz U."/>
            <person name="Brodie E.L."/>
            <person name="Williams K.H."/>
            <person name="Hubbard S.S."/>
            <person name="Banfield J.F."/>
        </authorList>
    </citation>
    <scope>NUCLEOTIDE SEQUENCE [LARGE SCALE GENOMIC DNA]</scope>
</reference>
<dbReference type="Pfam" id="PF17864">
    <property type="entry name" value="AAA_lid_4"/>
    <property type="match status" value="1"/>
</dbReference>
<evidence type="ECO:0000313" key="4">
    <source>
        <dbReference type="Proteomes" id="UP000176364"/>
    </source>
</evidence>
<dbReference type="InterPro" id="IPR027417">
    <property type="entry name" value="P-loop_NTPase"/>
</dbReference>
<sequence length="147" mass="16546">MKKIVERSGNILEVDADEDAVQEIAKRSRATPRIANRLLKRVRDFAEVKGDGTLTHSLSREALELLEIDEYGLDEIDRRILVLIIEKFSGGPVGLNTIAAAIQEEMDTISDVYEPFLLQCGFLARTPRGRIATETAYEYLGRKTPIR</sequence>
<dbReference type="InterPro" id="IPR041445">
    <property type="entry name" value="AAA_lid_4"/>
</dbReference>
<dbReference type="InterPro" id="IPR036390">
    <property type="entry name" value="WH_DNA-bd_sf"/>
</dbReference>
<gene>
    <name evidence="3" type="ORF">A3I57_02215</name>
</gene>
<dbReference type="PANTHER" id="PTHR42848">
    <property type="match status" value="1"/>
</dbReference>
<dbReference type="InterPro" id="IPR004605">
    <property type="entry name" value="DNA_helicase_Holl-junc_RuvB"/>
</dbReference>
<protein>
    <recommendedName>
        <fullName evidence="5">Holliday junction ATP-dependent DNA helicase RuvB</fullName>
    </recommendedName>
</protein>
<feature type="domain" description="RuvB winged helix C-terminal" evidence="1">
    <location>
        <begin position="70"/>
        <end position="140"/>
    </location>
</feature>
<dbReference type="Pfam" id="PF05491">
    <property type="entry name" value="WHD_RuvB"/>
    <property type="match status" value="1"/>
</dbReference>
<dbReference type="GO" id="GO:0009378">
    <property type="term" value="F:four-way junction helicase activity"/>
    <property type="evidence" value="ECO:0007669"/>
    <property type="project" value="InterPro"/>
</dbReference>
<dbReference type="Gene3D" id="1.10.8.60">
    <property type="match status" value="1"/>
</dbReference>
<dbReference type="InterPro" id="IPR008823">
    <property type="entry name" value="RuvB_wg_C"/>
</dbReference>
<dbReference type="AlphaFoldDB" id="A0A1F5DQQ9"/>
<dbReference type="Gene3D" id="1.10.10.10">
    <property type="entry name" value="Winged helix-like DNA-binding domain superfamily/Winged helix DNA-binding domain"/>
    <property type="match status" value="1"/>
</dbReference>
<evidence type="ECO:0000259" key="1">
    <source>
        <dbReference type="Pfam" id="PF05491"/>
    </source>
</evidence>
<accession>A0A1F5DQQ9</accession>
<evidence type="ECO:0008006" key="5">
    <source>
        <dbReference type="Google" id="ProtNLM"/>
    </source>
</evidence>
<dbReference type="GO" id="GO:0005524">
    <property type="term" value="F:ATP binding"/>
    <property type="evidence" value="ECO:0007669"/>
    <property type="project" value="InterPro"/>
</dbReference>
<dbReference type="GO" id="GO:0006310">
    <property type="term" value="P:DNA recombination"/>
    <property type="evidence" value="ECO:0007669"/>
    <property type="project" value="InterPro"/>
</dbReference>
<dbReference type="GO" id="GO:0006281">
    <property type="term" value="P:DNA repair"/>
    <property type="evidence" value="ECO:0007669"/>
    <property type="project" value="InterPro"/>
</dbReference>
<dbReference type="SUPFAM" id="SSF52540">
    <property type="entry name" value="P-loop containing nucleoside triphosphate hydrolases"/>
    <property type="match status" value="1"/>
</dbReference>
<comment type="caution">
    <text evidence="3">The sequence shown here is derived from an EMBL/GenBank/DDBJ whole genome shotgun (WGS) entry which is preliminary data.</text>
</comment>
<dbReference type="GO" id="GO:0003677">
    <property type="term" value="F:DNA binding"/>
    <property type="evidence" value="ECO:0007669"/>
    <property type="project" value="InterPro"/>
</dbReference>
<dbReference type="PANTHER" id="PTHR42848:SF1">
    <property type="entry name" value="HOLLIDAY JUNCTION BRANCH MIGRATION COMPLEX SUBUNIT RUVB"/>
    <property type="match status" value="1"/>
</dbReference>
<evidence type="ECO:0000313" key="3">
    <source>
        <dbReference type="EMBL" id="OGD57435.1"/>
    </source>
</evidence>
<name>A0A1F5DQQ9_9BACT</name>
<organism evidence="3 4">
    <name type="scientific">Candidatus Beckwithbacteria bacterium RIFCSPLOWO2_02_FULL_47_23</name>
    <dbReference type="NCBI Taxonomy" id="1797463"/>
    <lineage>
        <taxon>Bacteria</taxon>
        <taxon>Candidatus Beckwithiibacteriota</taxon>
    </lineage>
</organism>
<dbReference type="EMBL" id="MEZQ01000067">
    <property type="protein sequence ID" value="OGD57435.1"/>
    <property type="molecule type" value="Genomic_DNA"/>
</dbReference>
<dbReference type="InterPro" id="IPR036388">
    <property type="entry name" value="WH-like_DNA-bd_sf"/>
</dbReference>